<proteinExistence type="predicted"/>
<reference evidence="2 3" key="1">
    <citation type="submission" date="2020-09" db="EMBL/GenBank/DDBJ databases">
        <title>Genome sequences of type strains of Chitinophaga qingshengii and Chitinophaga varians.</title>
        <authorList>
            <person name="Kittiwongwattana C."/>
        </authorList>
    </citation>
    <scope>NUCLEOTIDE SEQUENCE [LARGE SCALE GENOMIC DNA]</scope>
    <source>
        <strain evidence="2 3">JCM 30026</strain>
    </source>
</reference>
<keyword evidence="1" id="KW-1133">Transmembrane helix</keyword>
<dbReference type="RefSeq" id="WP_188086508.1">
    <property type="nucleotide sequence ID" value="NZ_JACVFC010000001.1"/>
</dbReference>
<sequence>MKKFTYLLFAMMAVLMSSCEVIGGIFKAGVWTGIIIVAIVVGLIIFLISRGSRKD</sequence>
<keyword evidence="2" id="KW-0548">Nucleotidyltransferase</keyword>
<keyword evidence="1" id="KW-0472">Membrane</keyword>
<evidence type="ECO:0000256" key="1">
    <source>
        <dbReference type="SAM" id="Phobius"/>
    </source>
</evidence>
<keyword evidence="1" id="KW-0812">Transmembrane</keyword>
<feature type="transmembrane region" description="Helical" evidence="1">
    <location>
        <begin position="29"/>
        <end position="48"/>
    </location>
</feature>
<dbReference type="EMBL" id="JACVFC010000001">
    <property type="protein sequence ID" value="MBC9929376.1"/>
    <property type="molecule type" value="Genomic_DNA"/>
</dbReference>
<evidence type="ECO:0000313" key="2">
    <source>
        <dbReference type="EMBL" id="MBC9929376.1"/>
    </source>
</evidence>
<dbReference type="PROSITE" id="PS51257">
    <property type="entry name" value="PROKAR_LIPOPROTEIN"/>
    <property type="match status" value="1"/>
</dbReference>
<dbReference type="GO" id="GO:0016779">
    <property type="term" value="F:nucleotidyltransferase activity"/>
    <property type="evidence" value="ECO:0007669"/>
    <property type="project" value="UniProtKB-KW"/>
</dbReference>
<dbReference type="Proteomes" id="UP000659124">
    <property type="component" value="Unassembled WGS sequence"/>
</dbReference>
<accession>A0ABR7TG40</accession>
<organism evidence="2 3">
    <name type="scientific">Chitinophaga qingshengii</name>
    <dbReference type="NCBI Taxonomy" id="1569794"/>
    <lineage>
        <taxon>Bacteria</taxon>
        <taxon>Pseudomonadati</taxon>
        <taxon>Bacteroidota</taxon>
        <taxon>Chitinophagia</taxon>
        <taxon>Chitinophagales</taxon>
        <taxon>Chitinophagaceae</taxon>
        <taxon>Chitinophaga</taxon>
    </lineage>
</organism>
<evidence type="ECO:0000313" key="3">
    <source>
        <dbReference type="Proteomes" id="UP000659124"/>
    </source>
</evidence>
<protein>
    <submittedName>
        <fullName evidence="2">Phosphatidate cytidylyltransferase</fullName>
    </submittedName>
</protein>
<keyword evidence="3" id="KW-1185">Reference proteome</keyword>
<keyword evidence="2" id="KW-0808">Transferase</keyword>
<name>A0ABR7TG40_9BACT</name>
<comment type="caution">
    <text evidence="2">The sequence shown here is derived from an EMBL/GenBank/DDBJ whole genome shotgun (WGS) entry which is preliminary data.</text>
</comment>
<gene>
    <name evidence="2" type="ORF">ICL07_03260</name>
</gene>